<dbReference type="AlphaFoldDB" id="A0A7W7W7W5"/>
<organism evidence="2 3">
    <name type="scientific">Streptosporangium album</name>
    <dbReference type="NCBI Taxonomy" id="47479"/>
    <lineage>
        <taxon>Bacteria</taxon>
        <taxon>Bacillati</taxon>
        <taxon>Actinomycetota</taxon>
        <taxon>Actinomycetes</taxon>
        <taxon>Streptosporangiales</taxon>
        <taxon>Streptosporangiaceae</taxon>
        <taxon>Streptosporangium</taxon>
    </lineage>
</organism>
<gene>
    <name evidence="2" type="ORF">FHR32_000650</name>
</gene>
<evidence type="ECO:0000313" key="2">
    <source>
        <dbReference type="EMBL" id="MBB4936345.1"/>
    </source>
</evidence>
<dbReference type="RefSeq" id="WP_246465933.1">
    <property type="nucleotide sequence ID" value="NZ_BAABEK010000060.1"/>
</dbReference>
<feature type="region of interest" description="Disordered" evidence="1">
    <location>
        <begin position="70"/>
        <end position="99"/>
    </location>
</feature>
<accession>A0A7W7W7W5</accession>
<name>A0A7W7W7W5_9ACTN</name>
<keyword evidence="3" id="KW-1185">Reference proteome</keyword>
<dbReference type="EMBL" id="JACHJU010000001">
    <property type="protein sequence ID" value="MBB4936345.1"/>
    <property type="molecule type" value="Genomic_DNA"/>
</dbReference>
<dbReference type="Proteomes" id="UP000534286">
    <property type="component" value="Unassembled WGS sequence"/>
</dbReference>
<comment type="caution">
    <text evidence="2">The sequence shown here is derived from an EMBL/GenBank/DDBJ whole genome shotgun (WGS) entry which is preliminary data.</text>
</comment>
<reference evidence="2 3" key="1">
    <citation type="submission" date="2020-08" db="EMBL/GenBank/DDBJ databases">
        <title>Sequencing the genomes of 1000 actinobacteria strains.</title>
        <authorList>
            <person name="Klenk H.-P."/>
        </authorList>
    </citation>
    <scope>NUCLEOTIDE SEQUENCE [LARGE SCALE GENOMIC DNA]</scope>
    <source>
        <strain evidence="2 3">DSM 43023</strain>
    </source>
</reference>
<protein>
    <submittedName>
        <fullName evidence="2">Uncharacterized protein</fullName>
    </submittedName>
</protein>
<evidence type="ECO:0000256" key="1">
    <source>
        <dbReference type="SAM" id="MobiDB-lite"/>
    </source>
</evidence>
<proteinExistence type="predicted"/>
<sequence length="236" mass="25678">MDKRALPLDFGPMFLTGRFHIQDFGHPQARTFIAAGASNSNMRRLQQKIALSALTLVSAGTLTVSPAHATATGHAGCPTPTKAEVERSNASASDQPPRGVTAIKGVRVNHIPKGFSQGQTVINRHNGISEYGYQWVDNRDDVDRKHRALWVRVVCWPNVQKLSQLRNAPFDLGRFSGDVRTAKIGGRETLTQQGDGALGHGQYVGWVERKGTVVTVMASQPLVPELSKIIKGIQLP</sequence>
<evidence type="ECO:0000313" key="3">
    <source>
        <dbReference type="Proteomes" id="UP000534286"/>
    </source>
</evidence>